<evidence type="ECO:0000256" key="5">
    <source>
        <dbReference type="SAM" id="Phobius"/>
    </source>
</evidence>
<reference evidence="8" key="2">
    <citation type="submission" date="2018-06" db="EMBL/GenBank/DDBJ databases">
        <authorList>
            <consortium name="Pathogen Informatics"/>
            <person name="Doyle S."/>
        </authorList>
    </citation>
    <scope>NUCLEOTIDE SEQUENCE [LARGE SCALE GENOMIC DNA]</scope>
    <source>
        <strain evidence="8">NCTC12218</strain>
    </source>
</reference>
<evidence type="ECO:0000313" key="10">
    <source>
        <dbReference type="Proteomes" id="UP000572988"/>
    </source>
</evidence>
<keyword evidence="3 5" id="KW-1133">Transmembrane helix</keyword>
<keyword evidence="10" id="KW-1185">Reference proteome</keyword>
<organism evidence="8">
    <name type="scientific">Staphylococcus schleiferi</name>
    <dbReference type="NCBI Taxonomy" id="1295"/>
    <lineage>
        <taxon>Bacteria</taxon>
        <taxon>Bacillati</taxon>
        <taxon>Bacillota</taxon>
        <taxon>Bacilli</taxon>
        <taxon>Bacillales</taxon>
        <taxon>Staphylococcaceae</taxon>
        <taxon>Staphylococcus</taxon>
    </lineage>
</organism>
<keyword evidence="4 5" id="KW-0472">Membrane</keyword>
<dbReference type="InterPro" id="IPR032808">
    <property type="entry name" value="DoxX"/>
</dbReference>
<reference evidence="7 10" key="1">
    <citation type="submission" date="2018-01" db="EMBL/GenBank/DDBJ databases">
        <title>Complete genome sequence of Staphylococcus Scheliferi isolated from human.</title>
        <authorList>
            <person name="Abouelkhair M.A."/>
            <person name="Bemis D.A."/>
            <person name="Kania S.A."/>
        </authorList>
    </citation>
    <scope>NUCLEOTIDE SEQUENCE [LARGE SCALE GENOMIC DNA]</scope>
    <source>
        <strain evidence="7 10">ATCC 43808</strain>
    </source>
</reference>
<dbReference type="EMBL" id="POVK01000022">
    <property type="protein sequence ID" value="NHA34348.1"/>
    <property type="molecule type" value="Genomic_DNA"/>
</dbReference>
<dbReference type="Pfam" id="PF07681">
    <property type="entry name" value="DoxX"/>
    <property type="match status" value="1"/>
</dbReference>
<feature type="transmembrane region" description="Helical" evidence="5">
    <location>
        <begin position="90"/>
        <end position="114"/>
    </location>
</feature>
<dbReference type="EMBL" id="LR962863">
    <property type="protein sequence ID" value="CAD7358592.1"/>
    <property type="molecule type" value="Genomic_DNA"/>
</dbReference>
<gene>
    <name evidence="7" type="ORF">C1O36_07435</name>
    <name evidence="8" type="ORF">NCTC12218_00173</name>
</gene>
<dbReference type="Proteomes" id="UP000572988">
    <property type="component" value="Unassembled WGS sequence"/>
</dbReference>
<protein>
    <submittedName>
        <fullName evidence="7">DoxX family membrane protein</fullName>
    </submittedName>
    <submittedName>
        <fullName evidence="8">DoxX family protein</fullName>
    </submittedName>
</protein>
<dbReference type="Proteomes" id="UP000264146">
    <property type="component" value="Chromosome"/>
</dbReference>
<proteinExistence type="predicted"/>
<feature type="transmembrane region" description="Helical" evidence="5">
    <location>
        <begin position="12"/>
        <end position="29"/>
    </location>
</feature>
<evidence type="ECO:0000313" key="6">
    <source>
        <dbReference type="EMBL" id="CAD7358592.1"/>
    </source>
</evidence>
<feature type="transmembrane region" description="Helical" evidence="5">
    <location>
        <begin position="63"/>
        <end position="83"/>
    </location>
</feature>
<evidence type="ECO:0000313" key="9">
    <source>
        <dbReference type="Proteomes" id="UP000264146"/>
    </source>
</evidence>
<evidence type="ECO:0000313" key="7">
    <source>
        <dbReference type="EMBL" id="NHA34348.1"/>
    </source>
</evidence>
<reference evidence="6 9" key="3">
    <citation type="submission" date="2020-11" db="EMBL/GenBank/DDBJ databases">
        <authorList>
            <consortium name="Pathogen Informatics"/>
        </authorList>
    </citation>
    <scope>NUCLEOTIDE SEQUENCE [LARGE SCALE GENOMIC DNA]</scope>
    <source>
        <strain evidence="6 9">NCTC12218</strain>
    </source>
</reference>
<name>A0A7Z7QMG6_STASC</name>
<dbReference type="RefSeq" id="WP_016425888.1">
    <property type="nucleotide sequence ID" value="NZ_CABKRV010000002.1"/>
</dbReference>
<dbReference type="GO" id="GO:0016020">
    <property type="term" value="C:membrane"/>
    <property type="evidence" value="ECO:0007669"/>
    <property type="project" value="UniProtKB-SubCell"/>
</dbReference>
<evidence type="ECO:0000313" key="8">
    <source>
        <dbReference type="EMBL" id="SUM86151.1"/>
    </source>
</evidence>
<evidence type="ECO:0000256" key="3">
    <source>
        <dbReference type="ARBA" id="ARBA00022989"/>
    </source>
</evidence>
<accession>A0A7Z7QMG6</accession>
<dbReference type="GeneID" id="93788935"/>
<dbReference type="PANTHER" id="PTHR39157">
    <property type="entry name" value="INTEGRAL MEMBRANE PROTEIN-RELATED"/>
    <property type="match status" value="1"/>
</dbReference>
<sequence length="176" mass="19661">MIKWLQQSKIASVILLLLRLYLGISWFKAGLGKLLSGGFNAGGFLQNAVQHPVMSEAGVQYPIYTWFLKTVVLPMTPLVNVLIPLLEVIVGLLLILGLFTSVGAFVGLILNFMFLFAGTVSVNPLYILISIFIFMGGYNSGKIGLDYFIKSILSVKFFRFFNYYPESHQNHTKSLQ</sequence>
<dbReference type="AlphaFoldDB" id="A0A7Z7QMG6"/>
<comment type="subcellular location">
    <subcellularLocation>
        <location evidence="1">Membrane</location>
        <topology evidence="1">Multi-pass membrane protein</topology>
    </subcellularLocation>
</comment>
<evidence type="ECO:0000256" key="2">
    <source>
        <dbReference type="ARBA" id="ARBA00022692"/>
    </source>
</evidence>
<dbReference type="EMBL" id="UHEF01000001">
    <property type="protein sequence ID" value="SUM86151.1"/>
    <property type="molecule type" value="Genomic_DNA"/>
</dbReference>
<dbReference type="PANTHER" id="PTHR39157:SF1">
    <property type="entry name" value="DOXX FAMILY PROTEIN"/>
    <property type="match status" value="1"/>
</dbReference>
<keyword evidence="2 5" id="KW-0812">Transmembrane</keyword>
<evidence type="ECO:0000256" key="4">
    <source>
        <dbReference type="ARBA" id="ARBA00023136"/>
    </source>
</evidence>
<evidence type="ECO:0000256" key="1">
    <source>
        <dbReference type="ARBA" id="ARBA00004141"/>
    </source>
</evidence>